<proteinExistence type="predicted"/>
<reference evidence="1" key="2">
    <citation type="journal article" date="2015" name="Fish Shellfish Immunol.">
        <title>Early steps in the European eel (Anguilla anguilla)-Vibrio vulnificus interaction in the gills: Role of the RtxA13 toxin.</title>
        <authorList>
            <person name="Callol A."/>
            <person name="Pajuelo D."/>
            <person name="Ebbesson L."/>
            <person name="Teles M."/>
            <person name="MacKenzie S."/>
            <person name="Amaro C."/>
        </authorList>
    </citation>
    <scope>NUCLEOTIDE SEQUENCE</scope>
</reference>
<protein>
    <submittedName>
        <fullName evidence="1">Uncharacterized protein</fullName>
    </submittedName>
</protein>
<evidence type="ECO:0000313" key="1">
    <source>
        <dbReference type="EMBL" id="JAH07199.1"/>
    </source>
</evidence>
<dbReference type="AlphaFoldDB" id="A0A0E9PRQ1"/>
<dbReference type="EMBL" id="GBXM01101378">
    <property type="protein sequence ID" value="JAH07199.1"/>
    <property type="molecule type" value="Transcribed_RNA"/>
</dbReference>
<name>A0A0E9PRQ1_ANGAN</name>
<organism evidence="1">
    <name type="scientific">Anguilla anguilla</name>
    <name type="common">European freshwater eel</name>
    <name type="synonym">Muraena anguilla</name>
    <dbReference type="NCBI Taxonomy" id="7936"/>
    <lineage>
        <taxon>Eukaryota</taxon>
        <taxon>Metazoa</taxon>
        <taxon>Chordata</taxon>
        <taxon>Craniata</taxon>
        <taxon>Vertebrata</taxon>
        <taxon>Euteleostomi</taxon>
        <taxon>Actinopterygii</taxon>
        <taxon>Neopterygii</taxon>
        <taxon>Teleostei</taxon>
        <taxon>Anguilliformes</taxon>
        <taxon>Anguillidae</taxon>
        <taxon>Anguilla</taxon>
    </lineage>
</organism>
<sequence length="28" mass="3048">MCSLCSAMPHLGPEPANFGRKNSKEKTL</sequence>
<reference evidence="1" key="1">
    <citation type="submission" date="2014-11" db="EMBL/GenBank/DDBJ databases">
        <authorList>
            <person name="Amaro Gonzalez C."/>
        </authorList>
    </citation>
    <scope>NUCLEOTIDE SEQUENCE</scope>
</reference>
<accession>A0A0E9PRQ1</accession>